<name>A0A9P1BVU8_9DINO</name>
<comment type="caution">
    <text evidence="2">The sequence shown here is derived from an EMBL/GenBank/DDBJ whole genome shotgun (WGS) entry which is preliminary data.</text>
</comment>
<evidence type="ECO:0000313" key="4">
    <source>
        <dbReference type="Proteomes" id="UP001152797"/>
    </source>
</evidence>
<accession>A0A9P1BVU8</accession>
<reference evidence="2" key="1">
    <citation type="submission" date="2022-10" db="EMBL/GenBank/DDBJ databases">
        <authorList>
            <person name="Chen Y."/>
            <person name="Dougan E. K."/>
            <person name="Chan C."/>
            <person name="Rhodes N."/>
            <person name="Thang M."/>
        </authorList>
    </citation>
    <scope>NUCLEOTIDE SEQUENCE</scope>
</reference>
<feature type="coiled-coil region" evidence="1">
    <location>
        <begin position="69"/>
        <end position="96"/>
    </location>
</feature>
<dbReference type="EMBL" id="CAMXCT010000449">
    <property type="protein sequence ID" value="CAI3979001.1"/>
    <property type="molecule type" value="Genomic_DNA"/>
</dbReference>
<sequence>MEDIEAGQVQIHPSRQPIYKKKLSNAMNNVQRMLLLKGGQAAKLQEEVESSFIALHATQKGLFSTQKELSDAKAVIAEQRGEISNLKRAIQTLENQILSDADMTSD</sequence>
<reference evidence="3 4" key="2">
    <citation type="submission" date="2024-05" db="EMBL/GenBank/DDBJ databases">
        <authorList>
            <person name="Chen Y."/>
            <person name="Shah S."/>
            <person name="Dougan E. K."/>
            <person name="Thang M."/>
            <person name="Chan C."/>
        </authorList>
    </citation>
    <scope>NUCLEOTIDE SEQUENCE [LARGE SCALE GENOMIC DNA]</scope>
</reference>
<dbReference type="EMBL" id="CAMXCT030000449">
    <property type="protein sequence ID" value="CAL4766313.1"/>
    <property type="molecule type" value="Genomic_DNA"/>
</dbReference>
<evidence type="ECO:0000313" key="3">
    <source>
        <dbReference type="EMBL" id="CAL4766313.1"/>
    </source>
</evidence>
<organism evidence="2">
    <name type="scientific">Cladocopium goreaui</name>
    <dbReference type="NCBI Taxonomy" id="2562237"/>
    <lineage>
        <taxon>Eukaryota</taxon>
        <taxon>Sar</taxon>
        <taxon>Alveolata</taxon>
        <taxon>Dinophyceae</taxon>
        <taxon>Suessiales</taxon>
        <taxon>Symbiodiniaceae</taxon>
        <taxon>Cladocopium</taxon>
    </lineage>
</organism>
<gene>
    <name evidence="2" type="ORF">C1SCF055_LOCUS6989</name>
</gene>
<dbReference type="EMBL" id="CAMXCT020000449">
    <property type="protein sequence ID" value="CAL1132376.1"/>
    <property type="molecule type" value="Genomic_DNA"/>
</dbReference>
<dbReference type="Proteomes" id="UP001152797">
    <property type="component" value="Unassembled WGS sequence"/>
</dbReference>
<protein>
    <submittedName>
        <fullName evidence="2">Uncharacterized protein</fullName>
    </submittedName>
</protein>
<keyword evidence="1" id="KW-0175">Coiled coil</keyword>
<proteinExistence type="predicted"/>
<evidence type="ECO:0000313" key="2">
    <source>
        <dbReference type="EMBL" id="CAI3979001.1"/>
    </source>
</evidence>
<keyword evidence="4" id="KW-1185">Reference proteome</keyword>
<evidence type="ECO:0000256" key="1">
    <source>
        <dbReference type="SAM" id="Coils"/>
    </source>
</evidence>
<dbReference type="AlphaFoldDB" id="A0A9P1BVU8"/>